<organism evidence="1 2">
    <name type="scientific">Methylobacterium jeotgali</name>
    <dbReference type="NCBI Taxonomy" id="381630"/>
    <lineage>
        <taxon>Bacteria</taxon>
        <taxon>Pseudomonadati</taxon>
        <taxon>Pseudomonadota</taxon>
        <taxon>Alphaproteobacteria</taxon>
        <taxon>Hyphomicrobiales</taxon>
        <taxon>Methylobacteriaceae</taxon>
        <taxon>Methylobacterium</taxon>
    </lineage>
</organism>
<accession>A0ABQ4SZN4</accession>
<gene>
    <name evidence="1" type="ORF">AOPFMNJM_4009</name>
</gene>
<dbReference type="EMBL" id="BPQR01000084">
    <property type="protein sequence ID" value="GJE08666.1"/>
    <property type="molecule type" value="Genomic_DNA"/>
</dbReference>
<protein>
    <submittedName>
        <fullName evidence="1">Uncharacterized protein</fullName>
    </submittedName>
</protein>
<keyword evidence="2" id="KW-1185">Reference proteome</keyword>
<comment type="caution">
    <text evidence="1">The sequence shown here is derived from an EMBL/GenBank/DDBJ whole genome shotgun (WGS) entry which is preliminary data.</text>
</comment>
<sequence length="97" mass="10914">MSLLTVERSTLSADSMPLAQERAFSVRLRCRCCDRERSQVVRMVDEPDDPATMHDFYESGAVKEIDPDCMYCGETGATILSVRYMLQPGEGRSTTNE</sequence>
<evidence type="ECO:0000313" key="2">
    <source>
        <dbReference type="Proteomes" id="UP001055102"/>
    </source>
</evidence>
<reference evidence="1" key="1">
    <citation type="journal article" date="2021" name="Front. Microbiol.">
        <title>Comprehensive Comparative Genomics and Phenotyping of Methylobacterium Species.</title>
        <authorList>
            <person name="Alessa O."/>
            <person name="Ogura Y."/>
            <person name="Fujitani Y."/>
            <person name="Takami H."/>
            <person name="Hayashi T."/>
            <person name="Sahin N."/>
            <person name="Tani A."/>
        </authorList>
    </citation>
    <scope>NUCLEOTIDE SEQUENCE</scope>
    <source>
        <strain evidence="1">LMG 23639</strain>
    </source>
</reference>
<evidence type="ECO:0000313" key="1">
    <source>
        <dbReference type="EMBL" id="GJE08666.1"/>
    </source>
</evidence>
<dbReference type="RefSeq" id="WP_238278560.1">
    <property type="nucleotide sequence ID" value="NZ_BPQR01000084.1"/>
</dbReference>
<name>A0ABQ4SZN4_9HYPH</name>
<dbReference type="Proteomes" id="UP001055102">
    <property type="component" value="Unassembled WGS sequence"/>
</dbReference>
<proteinExistence type="predicted"/>
<reference evidence="1" key="2">
    <citation type="submission" date="2021-08" db="EMBL/GenBank/DDBJ databases">
        <authorList>
            <person name="Tani A."/>
            <person name="Ola A."/>
            <person name="Ogura Y."/>
            <person name="Katsura K."/>
            <person name="Hayashi T."/>
        </authorList>
    </citation>
    <scope>NUCLEOTIDE SEQUENCE</scope>
    <source>
        <strain evidence="1">LMG 23639</strain>
    </source>
</reference>